<comment type="caution">
    <text evidence="1">The sequence shown here is derived from an EMBL/GenBank/DDBJ whole genome shotgun (WGS) entry which is preliminary data.</text>
</comment>
<dbReference type="RefSeq" id="WP_066354736.1">
    <property type="nucleotide sequence ID" value="NZ_LOED01000035.1"/>
</dbReference>
<dbReference type="InParanoid" id="A0A140L351"/>
<dbReference type="STRING" id="520764.AN618_21010"/>
<sequence>MARTKIKTAGFIVNFQDLLDNVTSGLKAIEEDFDEALQRLLVKSSGHIQLSKKLGEIALITDFMKTQDSSVSAAEIKNLIKAMKRRVYECIELLMCQVQKSMIKAVESLGETQEGIVMVDKLHKLLKSLERLERVIEE</sequence>
<dbReference type="EMBL" id="LOED01000035">
    <property type="protein sequence ID" value="KXG74976.1"/>
    <property type="molecule type" value="Genomic_DNA"/>
</dbReference>
<gene>
    <name evidence="1" type="ORF">AN618_21010</name>
</gene>
<evidence type="ECO:0000313" key="1">
    <source>
        <dbReference type="EMBL" id="KXG74976.1"/>
    </source>
</evidence>
<keyword evidence="2" id="KW-1185">Reference proteome</keyword>
<name>A0A140L351_9FIRM</name>
<dbReference type="AlphaFoldDB" id="A0A140L351"/>
<evidence type="ECO:0000313" key="2">
    <source>
        <dbReference type="Proteomes" id="UP000070427"/>
    </source>
</evidence>
<dbReference type="OrthoDB" id="1729801at2"/>
<organism evidence="1 2">
    <name type="scientific">Fervidicola ferrireducens</name>
    <dbReference type="NCBI Taxonomy" id="520764"/>
    <lineage>
        <taxon>Bacteria</taxon>
        <taxon>Bacillati</taxon>
        <taxon>Bacillota</taxon>
        <taxon>Clostridia</taxon>
        <taxon>Thermosediminibacterales</taxon>
        <taxon>Thermosediminibacteraceae</taxon>
        <taxon>Fervidicola</taxon>
    </lineage>
</organism>
<accession>A0A140L351</accession>
<protein>
    <submittedName>
        <fullName evidence="1">Uncharacterized protein</fullName>
    </submittedName>
</protein>
<reference evidence="1 2" key="1">
    <citation type="submission" date="2015-12" db="EMBL/GenBank/DDBJ databases">
        <title>Draft genome sequnece of Fervidicola ferrireducens strain Y170.</title>
        <authorList>
            <person name="Patel B.K."/>
        </authorList>
    </citation>
    <scope>NUCLEOTIDE SEQUENCE [LARGE SCALE GENOMIC DNA]</scope>
    <source>
        <strain evidence="1 2">Y170</strain>
    </source>
</reference>
<proteinExistence type="predicted"/>
<dbReference type="Proteomes" id="UP000070427">
    <property type="component" value="Unassembled WGS sequence"/>
</dbReference>